<dbReference type="Pfam" id="PF00593">
    <property type="entry name" value="TonB_dep_Rec_b-barrel"/>
    <property type="match status" value="1"/>
</dbReference>
<evidence type="ECO:0000256" key="7">
    <source>
        <dbReference type="ARBA" id="ARBA00023077"/>
    </source>
</evidence>
<evidence type="ECO:0000256" key="2">
    <source>
        <dbReference type="ARBA" id="ARBA00022448"/>
    </source>
</evidence>
<dbReference type="InterPro" id="IPR000531">
    <property type="entry name" value="Beta-barrel_TonB"/>
</dbReference>
<name>A0A7W7F4N5_9SPHN</name>
<accession>A0A7W7F4N5</accession>
<dbReference type="EMBL" id="JACHNZ010000001">
    <property type="protein sequence ID" value="MBB4630560.1"/>
    <property type="molecule type" value="Genomic_DNA"/>
</dbReference>
<sequence length="623" mass="66685">MIAVFLLSAAAVLDDGTLVVSAAREPVAYNETGGALTVIEGATIEAVALPQLVDILRLSPGVSVARSGPTGAQTQVRIRGSEANHTLVFIDGIALNDPATSGEFRWETLGSDGIARAEVLRGPQSALWGSEAIGGVVSVTTAEPTDGTRIFGSAEYGSFGTLHAAGGAGIGSERGGIVVQSSWYDTKGTDSFGGGIKERDGYESLMLSAKASVRPTENGELGLVVRHTNSISEFDGYNDFFVRDDTLDATRIRATAMRGFGRVDALDGRSRHEIFGSFVTTDNINRDGDTFLNRTDAEVFETGYQTGIDFGSEAFRHRVTGAVEYRTQRFIANDAEYFGGTNQRVSRDRTSFVLDYGLSAGGLALGASLRRDENDAFKDATTWRANGRYTLENGFTVHASAGKGVTDPTFTEMFGFFPGSFVGNPDLTPERSIGWDAGIGYRKGAVSADVTWFQADLENEIVGTYDSSTFLSSVANATGKSKRKGIEASFDARPLGWLTLGGSYTWLDTKETQVAGTARVREARRPRHSGSLLATADFEVASVTFAANYVGNRKDTDFDSFPAQIVTLKDYVLATLSGRVKLGGDFELTGRIENLFDATYEDAFGYRTQGISAFGGVRVKWGG</sequence>
<evidence type="ECO:0000259" key="12">
    <source>
        <dbReference type="Pfam" id="PF00593"/>
    </source>
</evidence>
<keyword evidence="4 10" id="KW-0812">Transmembrane</keyword>
<keyword evidence="8 10" id="KW-0472">Membrane</keyword>
<dbReference type="InterPro" id="IPR012910">
    <property type="entry name" value="Plug_dom"/>
</dbReference>
<protein>
    <submittedName>
        <fullName evidence="14">Vitamin B12 transporter</fullName>
    </submittedName>
</protein>
<dbReference type="InterPro" id="IPR036942">
    <property type="entry name" value="Beta-barrel_TonB_sf"/>
</dbReference>
<evidence type="ECO:0000256" key="1">
    <source>
        <dbReference type="ARBA" id="ARBA00004571"/>
    </source>
</evidence>
<evidence type="ECO:0000256" key="10">
    <source>
        <dbReference type="PROSITE-ProRule" id="PRU01360"/>
    </source>
</evidence>
<evidence type="ECO:0000256" key="11">
    <source>
        <dbReference type="RuleBase" id="RU003357"/>
    </source>
</evidence>
<dbReference type="InterPro" id="IPR037066">
    <property type="entry name" value="Plug_dom_sf"/>
</dbReference>
<keyword evidence="3 10" id="KW-1134">Transmembrane beta strand</keyword>
<dbReference type="Gene3D" id="2.40.170.20">
    <property type="entry name" value="TonB-dependent receptor, beta-barrel domain"/>
    <property type="match status" value="1"/>
</dbReference>
<comment type="caution">
    <text evidence="14">The sequence shown here is derived from an EMBL/GenBank/DDBJ whole genome shotgun (WGS) entry which is preliminary data.</text>
</comment>
<reference evidence="14 15" key="1">
    <citation type="submission" date="2020-08" db="EMBL/GenBank/DDBJ databases">
        <title>Genomic Encyclopedia of Type Strains, Phase IV (KMG-IV): sequencing the most valuable type-strain genomes for metagenomic binning, comparative biology and taxonomic classification.</title>
        <authorList>
            <person name="Goeker M."/>
        </authorList>
    </citation>
    <scope>NUCLEOTIDE SEQUENCE [LARGE SCALE GENOMIC DNA]</scope>
    <source>
        <strain evidence="14 15">DSM 17328</strain>
    </source>
</reference>
<keyword evidence="2 10" id="KW-0813">Transport</keyword>
<dbReference type="GO" id="GO:0015889">
    <property type="term" value="P:cobalamin transport"/>
    <property type="evidence" value="ECO:0007669"/>
    <property type="project" value="TreeGrafter"/>
</dbReference>
<comment type="subcellular location">
    <subcellularLocation>
        <location evidence="1 10">Cell outer membrane</location>
        <topology evidence="1 10">Multi-pass membrane protein</topology>
    </subcellularLocation>
</comment>
<dbReference type="RefSeq" id="WP_184063653.1">
    <property type="nucleotide sequence ID" value="NZ_JACHNZ010000001.1"/>
</dbReference>
<keyword evidence="5" id="KW-0732">Signal</keyword>
<organism evidence="14 15">
    <name type="scientific">Sphingosinicella soli</name>
    <dbReference type="NCBI Taxonomy" id="333708"/>
    <lineage>
        <taxon>Bacteria</taxon>
        <taxon>Pseudomonadati</taxon>
        <taxon>Pseudomonadota</taxon>
        <taxon>Alphaproteobacteria</taxon>
        <taxon>Sphingomonadales</taxon>
        <taxon>Sphingosinicellaceae</taxon>
        <taxon>Sphingosinicella</taxon>
    </lineage>
</organism>
<feature type="domain" description="TonB-dependent receptor plug" evidence="13">
    <location>
        <begin position="31"/>
        <end position="136"/>
    </location>
</feature>
<dbReference type="CDD" id="cd01347">
    <property type="entry name" value="ligand_gated_channel"/>
    <property type="match status" value="1"/>
</dbReference>
<dbReference type="SUPFAM" id="SSF56935">
    <property type="entry name" value="Porins"/>
    <property type="match status" value="1"/>
</dbReference>
<keyword evidence="15" id="KW-1185">Reference proteome</keyword>
<keyword evidence="7 11" id="KW-0798">TonB box</keyword>
<evidence type="ECO:0000256" key="4">
    <source>
        <dbReference type="ARBA" id="ARBA00022692"/>
    </source>
</evidence>
<keyword evidence="6" id="KW-0406">Ion transport</keyword>
<evidence type="ECO:0000256" key="5">
    <source>
        <dbReference type="ARBA" id="ARBA00022729"/>
    </source>
</evidence>
<evidence type="ECO:0000259" key="13">
    <source>
        <dbReference type="Pfam" id="PF07715"/>
    </source>
</evidence>
<gene>
    <name evidence="14" type="ORF">GGQ98_000161</name>
</gene>
<dbReference type="AlphaFoldDB" id="A0A7W7F4N5"/>
<keyword evidence="9 10" id="KW-0998">Cell outer membrane</keyword>
<dbReference type="PROSITE" id="PS52016">
    <property type="entry name" value="TONB_DEPENDENT_REC_3"/>
    <property type="match status" value="1"/>
</dbReference>
<dbReference type="GO" id="GO:0006811">
    <property type="term" value="P:monoatomic ion transport"/>
    <property type="evidence" value="ECO:0007669"/>
    <property type="project" value="UniProtKB-KW"/>
</dbReference>
<dbReference type="Proteomes" id="UP000566324">
    <property type="component" value="Unassembled WGS sequence"/>
</dbReference>
<evidence type="ECO:0000256" key="6">
    <source>
        <dbReference type="ARBA" id="ARBA00023065"/>
    </source>
</evidence>
<dbReference type="PANTHER" id="PTHR30069:SF53">
    <property type="entry name" value="COLICIN I RECEPTOR-RELATED"/>
    <property type="match status" value="1"/>
</dbReference>
<comment type="similarity">
    <text evidence="10 11">Belongs to the TonB-dependent receptor family.</text>
</comment>
<evidence type="ECO:0000256" key="9">
    <source>
        <dbReference type="ARBA" id="ARBA00023237"/>
    </source>
</evidence>
<dbReference type="Gene3D" id="2.170.130.10">
    <property type="entry name" value="TonB-dependent receptor, plug domain"/>
    <property type="match status" value="1"/>
</dbReference>
<proteinExistence type="inferred from homology"/>
<evidence type="ECO:0000256" key="3">
    <source>
        <dbReference type="ARBA" id="ARBA00022452"/>
    </source>
</evidence>
<evidence type="ECO:0000313" key="15">
    <source>
        <dbReference type="Proteomes" id="UP000566324"/>
    </source>
</evidence>
<dbReference type="Pfam" id="PF07715">
    <property type="entry name" value="Plug"/>
    <property type="match status" value="1"/>
</dbReference>
<feature type="domain" description="TonB-dependent receptor-like beta-barrel" evidence="12">
    <location>
        <begin position="182"/>
        <end position="595"/>
    </location>
</feature>
<dbReference type="GO" id="GO:0009279">
    <property type="term" value="C:cell outer membrane"/>
    <property type="evidence" value="ECO:0007669"/>
    <property type="project" value="UniProtKB-SubCell"/>
</dbReference>
<dbReference type="InterPro" id="IPR039426">
    <property type="entry name" value="TonB-dep_rcpt-like"/>
</dbReference>
<dbReference type="PANTHER" id="PTHR30069">
    <property type="entry name" value="TONB-DEPENDENT OUTER MEMBRANE RECEPTOR"/>
    <property type="match status" value="1"/>
</dbReference>
<evidence type="ECO:0000313" key="14">
    <source>
        <dbReference type="EMBL" id="MBB4630560.1"/>
    </source>
</evidence>
<evidence type="ECO:0000256" key="8">
    <source>
        <dbReference type="ARBA" id="ARBA00023136"/>
    </source>
</evidence>